<organism evidence="2 3">
    <name type="scientific">Erwinia tracheiphila</name>
    <dbReference type="NCBI Taxonomy" id="65700"/>
    <lineage>
        <taxon>Bacteria</taxon>
        <taxon>Pseudomonadati</taxon>
        <taxon>Pseudomonadota</taxon>
        <taxon>Gammaproteobacteria</taxon>
        <taxon>Enterobacterales</taxon>
        <taxon>Erwiniaceae</taxon>
        <taxon>Erwinia</taxon>
    </lineage>
</organism>
<proteinExistence type="predicted"/>
<accession>A0A345CN68</accession>
<dbReference type="AlphaFoldDB" id="A0A345CN68"/>
<dbReference type="Proteomes" id="UP000264980">
    <property type="component" value="Chromosome"/>
</dbReference>
<sequence length="64" mass="7169">MRSVKDGQTLRFSAASAAPIQGRKDNRHLYFSEKNTHRTKSHGAINPLHDIPATPALIFSLRNQ</sequence>
<reference evidence="2 3" key="1">
    <citation type="submission" date="2016-01" db="EMBL/GenBank/DDBJ databases">
        <authorList>
            <person name="Oliw E.H."/>
        </authorList>
    </citation>
    <scope>NUCLEOTIDE SEQUENCE [LARGE SCALE GENOMIC DNA]</scope>
    <source>
        <strain evidence="2 3">MDcuke</strain>
    </source>
</reference>
<protein>
    <submittedName>
        <fullName evidence="2">Uncharacterized protein</fullName>
    </submittedName>
</protein>
<dbReference type="EMBL" id="CP013970">
    <property type="protein sequence ID" value="AXF74885.1"/>
    <property type="molecule type" value="Genomic_DNA"/>
</dbReference>
<name>A0A345CN68_9GAMM</name>
<evidence type="ECO:0000256" key="1">
    <source>
        <dbReference type="SAM" id="MobiDB-lite"/>
    </source>
</evidence>
<feature type="region of interest" description="Disordered" evidence="1">
    <location>
        <begin position="1"/>
        <end position="26"/>
    </location>
</feature>
<evidence type="ECO:0000313" key="3">
    <source>
        <dbReference type="Proteomes" id="UP000264980"/>
    </source>
</evidence>
<gene>
    <name evidence="2" type="ORF">AV903_00170</name>
</gene>
<evidence type="ECO:0000313" key="2">
    <source>
        <dbReference type="EMBL" id="AXF74885.1"/>
    </source>
</evidence>